<keyword evidence="2" id="KW-0472">Membrane</keyword>
<feature type="domain" description="HTH cro/C1-type" evidence="3">
    <location>
        <begin position="10"/>
        <end position="64"/>
    </location>
</feature>
<feature type="transmembrane region" description="Helical" evidence="2">
    <location>
        <begin position="99"/>
        <end position="124"/>
    </location>
</feature>
<name>A0A3R5QTM8_9CLOT</name>
<dbReference type="AlphaFoldDB" id="A0A3R5QTM8"/>
<dbReference type="PANTHER" id="PTHR46558">
    <property type="entry name" value="TRACRIPTIONAL REGULATORY PROTEIN-RELATED-RELATED"/>
    <property type="match status" value="1"/>
</dbReference>
<dbReference type="Pfam" id="PF01381">
    <property type="entry name" value="HTH_3"/>
    <property type="match status" value="1"/>
</dbReference>
<keyword evidence="5" id="KW-1185">Reference proteome</keyword>
<evidence type="ECO:0000313" key="4">
    <source>
        <dbReference type="EMBL" id="QAA32323.1"/>
    </source>
</evidence>
<feature type="transmembrane region" description="Helical" evidence="2">
    <location>
        <begin position="180"/>
        <end position="206"/>
    </location>
</feature>
<dbReference type="KEGG" id="cmah:C1I91_12120"/>
<dbReference type="Gene3D" id="1.10.260.40">
    <property type="entry name" value="lambda repressor-like DNA-binding domains"/>
    <property type="match status" value="1"/>
</dbReference>
<feature type="transmembrane region" description="Helical" evidence="2">
    <location>
        <begin position="213"/>
        <end position="230"/>
    </location>
</feature>
<evidence type="ECO:0000256" key="2">
    <source>
        <dbReference type="SAM" id="Phobius"/>
    </source>
</evidence>
<sequence length="278" mass="31081">MDNNKVGTFISVSRKAKNMTQKELAEKLNITDKAVSKWERGIGYPDITIISKLAEILSVTVNELLNGERLTEDSSLINAVDSSLDYVNKVSDHRNVKNVNIVTIVVSLIFLTAIFICTLCDLAITKTISWSIIPSSSIVLAWFIIIPMIRLKKNRLSISMLSLSILIIPFLWIIEQNTNGHWLISVGIPIVIASLSYLWIGTFIFCYTKLNKYYGLSIAFIILHILDIIIDKILGRLAIDYSIILTAVGCTIISIIFFYMGLRDKGQGDGAKPLKNIL</sequence>
<dbReference type="PANTHER" id="PTHR46558:SF11">
    <property type="entry name" value="HTH-TYPE TRANSCRIPTIONAL REGULATOR XRE"/>
    <property type="match status" value="1"/>
</dbReference>
<dbReference type="RefSeq" id="WP_128213110.1">
    <property type="nucleotide sequence ID" value="NZ_CP025746.1"/>
</dbReference>
<evidence type="ECO:0000313" key="5">
    <source>
        <dbReference type="Proteomes" id="UP000286268"/>
    </source>
</evidence>
<accession>A0A3R5QTM8</accession>
<proteinExistence type="predicted"/>
<evidence type="ECO:0000259" key="3">
    <source>
        <dbReference type="PROSITE" id="PS50943"/>
    </source>
</evidence>
<dbReference type="InterPro" id="IPR001387">
    <property type="entry name" value="Cro/C1-type_HTH"/>
</dbReference>
<dbReference type="EMBL" id="CP025746">
    <property type="protein sequence ID" value="QAA32323.1"/>
    <property type="molecule type" value="Genomic_DNA"/>
</dbReference>
<dbReference type="Proteomes" id="UP000286268">
    <property type="component" value="Chromosome"/>
</dbReference>
<dbReference type="SUPFAM" id="SSF47413">
    <property type="entry name" value="lambda repressor-like DNA-binding domains"/>
    <property type="match status" value="1"/>
</dbReference>
<feature type="transmembrane region" description="Helical" evidence="2">
    <location>
        <begin position="242"/>
        <end position="262"/>
    </location>
</feature>
<evidence type="ECO:0000256" key="1">
    <source>
        <dbReference type="ARBA" id="ARBA00023125"/>
    </source>
</evidence>
<dbReference type="CDD" id="cd00093">
    <property type="entry name" value="HTH_XRE"/>
    <property type="match status" value="1"/>
</dbReference>
<feature type="transmembrane region" description="Helical" evidence="2">
    <location>
        <begin position="130"/>
        <end position="149"/>
    </location>
</feature>
<dbReference type="SMART" id="SM00530">
    <property type="entry name" value="HTH_XRE"/>
    <property type="match status" value="1"/>
</dbReference>
<keyword evidence="1" id="KW-0238">DNA-binding</keyword>
<feature type="transmembrane region" description="Helical" evidence="2">
    <location>
        <begin position="156"/>
        <end position="174"/>
    </location>
</feature>
<dbReference type="GO" id="GO:0003677">
    <property type="term" value="F:DNA binding"/>
    <property type="evidence" value="ECO:0007669"/>
    <property type="project" value="UniProtKB-KW"/>
</dbReference>
<organism evidence="4 5">
    <name type="scientific">Clostridium manihotivorum</name>
    <dbReference type="NCBI Taxonomy" id="2320868"/>
    <lineage>
        <taxon>Bacteria</taxon>
        <taxon>Bacillati</taxon>
        <taxon>Bacillota</taxon>
        <taxon>Clostridia</taxon>
        <taxon>Eubacteriales</taxon>
        <taxon>Clostridiaceae</taxon>
        <taxon>Clostridium</taxon>
    </lineage>
</organism>
<reference evidence="4 5" key="1">
    <citation type="submission" date="2018-01" db="EMBL/GenBank/DDBJ databases">
        <title>Genome Sequencing and Assembly of Anaerobacter polyendosporus strain CT4.</title>
        <authorList>
            <person name="Tachaapaikoon C."/>
            <person name="Sutheeworapong S."/>
            <person name="Jenjaroenpun P."/>
            <person name="Wongsurawat T."/>
            <person name="Nookeaw I."/>
            <person name="Cheawchanlertfa P."/>
            <person name="Kosugi A."/>
            <person name="Cheevadhanarak S."/>
            <person name="Ratanakhanokchai K."/>
        </authorList>
    </citation>
    <scope>NUCLEOTIDE SEQUENCE [LARGE SCALE GENOMIC DNA]</scope>
    <source>
        <strain evidence="4 5">CT4</strain>
    </source>
</reference>
<keyword evidence="2" id="KW-1133">Transmembrane helix</keyword>
<gene>
    <name evidence="4" type="ORF">C1I91_12120</name>
</gene>
<protein>
    <recommendedName>
        <fullName evidence="3">HTH cro/C1-type domain-containing protein</fullName>
    </recommendedName>
</protein>
<dbReference type="PROSITE" id="PS50943">
    <property type="entry name" value="HTH_CROC1"/>
    <property type="match status" value="1"/>
</dbReference>
<keyword evidence="2" id="KW-0812">Transmembrane</keyword>
<dbReference type="InterPro" id="IPR010982">
    <property type="entry name" value="Lambda_DNA-bd_dom_sf"/>
</dbReference>
<dbReference type="OrthoDB" id="9813152at2"/>